<dbReference type="Proteomes" id="UP000247781">
    <property type="component" value="Unassembled WGS sequence"/>
</dbReference>
<proteinExistence type="predicted"/>
<dbReference type="OrthoDB" id="4504900at2"/>
<comment type="caution">
    <text evidence="1">The sequence shown here is derived from an EMBL/GenBank/DDBJ whole genome shotgun (WGS) entry which is preliminary data.</text>
</comment>
<dbReference type="SUPFAM" id="SSF51726">
    <property type="entry name" value="UROD/MetE-like"/>
    <property type="match status" value="1"/>
</dbReference>
<keyword evidence="2" id="KW-1185">Reference proteome</keyword>
<reference evidence="2" key="1">
    <citation type="submission" date="2018-05" db="EMBL/GenBank/DDBJ databases">
        <authorList>
            <person name="Deangelis K."/>
            <person name="Huntemann M."/>
            <person name="Clum A."/>
            <person name="Pillay M."/>
            <person name="Palaniappan K."/>
            <person name="Varghese N."/>
            <person name="Mikhailova N."/>
            <person name="Stamatis D."/>
            <person name="Reddy T."/>
            <person name="Daum C."/>
            <person name="Shapiro N."/>
            <person name="Ivanova N."/>
            <person name="Kyrpides N."/>
            <person name="Woyke T."/>
        </authorList>
    </citation>
    <scope>NUCLEOTIDE SEQUENCE [LARGE SCALE GENOMIC DNA]</scope>
    <source>
        <strain evidence="2">GAS496</strain>
    </source>
</reference>
<accession>A0A318H6V4</accession>
<dbReference type="RefSeq" id="WP_146221096.1">
    <property type="nucleotide sequence ID" value="NZ_QJJU01000034.1"/>
</dbReference>
<evidence type="ECO:0000313" key="2">
    <source>
        <dbReference type="Proteomes" id="UP000247781"/>
    </source>
</evidence>
<name>A0A318H6V4_9MYCO</name>
<organism evidence="1 2">
    <name type="scientific">Mycolicibacterium moriokaense</name>
    <dbReference type="NCBI Taxonomy" id="39691"/>
    <lineage>
        <taxon>Bacteria</taxon>
        <taxon>Bacillati</taxon>
        <taxon>Actinomycetota</taxon>
        <taxon>Actinomycetes</taxon>
        <taxon>Mycobacteriales</taxon>
        <taxon>Mycobacteriaceae</taxon>
        <taxon>Mycolicibacterium</taxon>
    </lineage>
</organism>
<dbReference type="EMBL" id="QJJU01000034">
    <property type="protein sequence ID" value="PXX00358.1"/>
    <property type="molecule type" value="Genomic_DNA"/>
</dbReference>
<dbReference type="Gene3D" id="3.20.20.210">
    <property type="match status" value="1"/>
</dbReference>
<evidence type="ECO:0000313" key="1">
    <source>
        <dbReference type="EMBL" id="PXX00358.1"/>
    </source>
</evidence>
<reference evidence="1 2" key="2">
    <citation type="submission" date="2018-06" db="EMBL/GenBank/DDBJ databases">
        <title>Sequencing of bacterial isolates from soil warming experiment in Harvard Forest, Massachusetts, USA.</title>
        <authorList>
            <person name="Deangelis K.PhD."/>
        </authorList>
    </citation>
    <scope>NUCLEOTIDE SEQUENCE [LARGE SCALE GENOMIC DNA]</scope>
    <source>
        <strain evidence="1 2">GAS496</strain>
    </source>
</reference>
<dbReference type="InterPro" id="IPR038071">
    <property type="entry name" value="UROD/MetE-like_sf"/>
</dbReference>
<gene>
    <name evidence="1" type="ORF">C8E89_13410</name>
</gene>
<sequence>MGRLKGDVLIVGSAPFETVGDALQEFATRLGDRVSTLPDGEVGVRNAFINVLPQLTYDKNPDLEPINVVSIEKAVQEPDEHGYEAMLASLGTYKLKPGVTETRFDLHFGHAAVESYETFARLRDEGVIGEGVRFQVDIPTTANAIDLFFPVPSDRPIVVKAYEESVKEMIALLLRTIPADSLAIQLDYCAEVVNCSGALDDLLPDGSSLPPLDVRLAYYTSAEYLSPLAEAIPDEVVLGYHLCYGTWGGWPGSRVPDLGLITRLANGLVANTHHRVDYVHLPTMPNPTDEFFAPLADLDIGDTKVFLGIELADGIDALMRRIEQARRHLPDFGLAHYCGYGRERRSRVIELLEDLRVASDYLTLR</sequence>
<protein>
    <recommendedName>
        <fullName evidence="3">Methionine synthase</fullName>
    </recommendedName>
</protein>
<dbReference type="AlphaFoldDB" id="A0A318H6V4"/>
<evidence type="ECO:0008006" key="3">
    <source>
        <dbReference type="Google" id="ProtNLM"/>
    </source>
</evidence>